<evidence type="ECO:0000313" key="9">
    <source>
        <dbReference type="Proteomes" id="UP001524642"/>
    </source>
</evidence>
<dbReference type="Proteomes" id="UP001524642">
    <property type="component" value="Unassembled WGS sequence"/>
</dbReference>
<dbReference type="InterPro" id="IPR025166">
    <property type="entry name" value="Integrase_DNA_bind_dom"/>
</dbReference>
<comment type="caution">
    <text evidence="8">The sequence shown here is derived from an EMBL/GenBank/DDBJ whole genome shotgun (WGS) entry which is preliminary data.</text>
</comment>
<evidence type="ECO:0000256" key="4">
    <source>
        <dbReference type="ARBA" id="ARBA00023172"/>
    </source>
</evidence>
<keyword evidence="2" id="KW-0229">DNA integration</keyword>
<dbReference type="InterPro" id="IPR002104">
    <property type="entry name" value="Integrase_catalytic"/>
</dbReference>
<gene>
    <name evidence="8" type="ORF">NRP21_06890</name>
</gene>
<dbReference type="InterPro" id="IPR011010">
    <property type="entry name" value="DNA_brk_join_enz"/>
</dbReference>
<dbReference type="PANTHER" id="PTHR30629:SF2">
    <property type="entry name" value="PROPHAGE INTEGRASE INTS-RELATED"/>
    <property type="match status" value="1"/>
</dbReference>
<dbReference type="PROSITE" id="PS51898">
    <property type="entry name" value="TYR_RECOMBINASE"/>
    <property type="match status" value="1"/>
</dbReference>
<dbReference type="CDD" id="cd00801">
    <property type="entry name" value="INT_P4_C"/>
    <property type="match status" value="1"/>
</dbReference>
<feature type="domain" description="Tyr recombinase" evidence="6">
    <location>
        <begin position="208"/>
        <end position="397"/>
    </location>
</feature>
<dbReference type="InterPro" id="IPR038488">
    <property type="entry name" value="Integrase_DNA-bd_sf"/>
</dbReference>
<dbReference type="Gene3D" id="1.10.150.130">
    <property type="match status" value="1"/>
</dbReference>
<dbReference type="Gene3D" id="3.30.160.390">
    <property type="entry name" value="Integrase, DNA-binding domain"/>
    <property type="match status" value="1"/>
</dbReference>
<evidence type="ECO:0000313" key="8">
    <source>
        <dbReference type="EMBL" id="MCR0981771.1"/>
    </source>
</evidence>
<evidence type="ECO:0000259" key="6">
    <source>
        <dbReference type="PROSITE" id="PS51898"/>
    </source>
</evidence>
<evidence type="ECO:0000256" key="1">
    <source>
        <dbReference type="ARBA" id="ARBA00008857"/>
    </source>
</evidence>
<dbReference type="GO" id="GO:0003677">
    <property type="term" value="F:DNA binding"/>
    <property type="evidence" value="ECO:0007669"/>
    <property type="project" value="UniProtKB-KW"/>
</dbReference>
<evidence type="ECO:0000256" key="5">
    <source>
        <dbReference type="PROSITE-ProRule" id="PRU01248"/>
    </source>
</evidence>
<dbReference type="EMBL" id="JANJOU010000003">
    <property type="protein sequence ID" value="MCR0981771.1"/>
    <property type="molecule type" value="Genomic_DNA"/>
</dbReference>
<comment type="similarity">
    <text evidence="1">Belongs to the 'phage' integrase family.</text>
</comment>
<sequence>MKLTDRAVKAAQARQDGPYKMPDGGGLHLLVTPAGGKLWRYRYEVRDAEGRREKMLALGTYPAVSLADARRAREEARALLGKGQDPSVEKRTRRAQAAAEAATTFEPIARAWHAMRKSAWSESHARDVMRNLEADVFPALGALPIKAIKPRMVLEMLRGVEERSMTTARKIRQQVSAVFVYAIAEDLAEFDPAQTVGGALRPAEAEEHHPALVSIVELREMLAKVDTQPAYPPGRIAMRLLAITAVRSKELRGAMPAELEELDGPNPIWRIPAERMKGRKGKKREHVVPLAPEAVELFRLAREFAGRGRFLFPSGRSSLLPISENTLNRMLHRAGYEGRHTPHGFRSSFSTIMNERHADSEQDRAIIDLMLAHAPGSGVESIYNRAAYMPRRRELAHEWAALVMEGLSPAASLVALPRSGMGRPAKKR</sequence>
<dbReference type="InterPro" id="IPR013762">
    <property type="entry name" value="Integrase-like_cat_sf"/>
</dbReference>
<dbReference type="PANTHER" id="PTHR30629">
    <property type="entry name" value="PROPHAGE INTEGRASE"/>
    <property type="match status" value="1"/>
</dbReference>
<feature type="domain" description="Core-binding (CB)" evidence="7">
    <location>
        <begin position="103"/>
        <end position="183"/>
    </location>
</feature>
<dbReference type="Pfam" id="PF22022">
    <property type="entry name" value="Phage_int_M"/>
    <property type="match status" value="1"/>
</dbReference>
<dbReference type="InterPro" id="IPR044068">
    <property type="entry name" value="CB"/>
</dbReference>
<dbReference type="PROSITE" id="PS51900">
    <property type="entry name" value="CB"/>
    <property type="match status" value="1"/>
</dbReference>
<proteinExistence type="inferred from homology"/>
<keyword evidence="4" id="KW-0233">DNA recombination</keyword>
<dbReference type="RefSeq" id="WP_257715433.1">
    <property type="nucleotide sequence ID" value="NZ_JANJOU010000003.1"/>
</dbReference>
<dbReference type="Pfam" id="PF13356">
    <property type="entry name" value="Arm-DNA-bind_3"/>
    <property type="match status" value="1"/>
</dbReference>
<dbReference type="InterPro" id="IPR053876">
    <property type="entry name" value="Phage_int_M"/>
</dbReference>
<keyword evidence="9" id="KW-1185">Reference proteome</keyword>
<evidence type="ECO:0000259" key="7">
    <source>
        <dbReference type="PROSITE" id="PS51900"/>
    </source>
</evidence>
<dbReference type="InterPro" id="IPR050808">
    <property type="entry name" value="Phage_Integrase"/>
</dbReference>
<dbReference type="InterPro" id="IPR010998">
    <property type="entry name" value="Integrase_recombinase_N"/>
</dbReference>
<evidence type="ECO:0000256" key="3">
    <source>
        <dbReference type="ARBA" id="ARBA00023125"/>
    </source>
</evidence>
<keyword evidence="3 5" id="KW-0238">DNA-binding</keyword>
<reference evidence="8 9" key="1">
    <citation type="submission" date="2022-06" db="EMBL/GenBank/DDBJ databases">
        <title>Roseomonas CN29.</title>
        <authorList>
            <person name="Cheng Y."/>
            <person name="He X."/>
        </authorList>
    </citation>
    <scope>NUCLEOTIDE SEQUENCE [LARGE SCALE GENOMIC DNA]</scope>
    <source>
        <strain evidence="8 9">CN29</strain>
    </source>
</reference>
<organism evidence="8 9">
    <name type="scientific">Roseomonas populi</name>
    <dbReference type="NCBI Taxonomy" id="3121582"/>
    <lineage>
        <taxon>Bacteria</taxon>
        <taxon>Pseudomonadati</taxon>
        <taxon>Pseudomonadota</taxon>
        <taxon>Alphaproteobacteria</taxon>
        <taxon>Acetobacterales</taxon>
        <taxon>Roseomonadaceae</taxon>
        <taxon>Roseomonas</taxon>
    </lineage>
</organism>
<dbReference type="Pfam" id="PF00589">
    <property type="entry name" value="Phage_integrase"/>
    <property type="match status" value="1"/>
</dbReference>
<name>A0ABT1X0Z3_9PROT</name>
<evidence type="ECO:0000256" key="2">
    <source>
        <dbReference type="ARBA" id="ARBA00022908"/>
    </source>
</evidence>
<dbReference type="Gene3D" id="1.10.443.10">
    <property type="entry name" value="Intergrase catalytic core"/>
    <property type="match status" value="1"/>
</dbReference>
<protein>
    <submittedName>
        <fullName evidence="8">Integrase arm-type DNA-binding domain-containing protein</fullName>
    </submittedName>
</protein>
<dbReference type="SUPFAM" id="SSF56349">
    <property type="entry name" value="DNA breaking-rejoining enzymes"/>
    <property type="match status" value="1"/>
</dbReference>
<accession>A0ABT1X0Z3</accession>